<dbReference type="InterPro" id="IPR012334">
    <property type="entry name" value="Pectin_lyas_fold"/>
</dbReference>
<keyword evidence="6 8" id="KW-0106">Calcium</keyword>
<comment type="catalytic activity">
    <reaction evidence="1 8">
        <text>Eliminative cleavage of (1-&gt;4)-alpha-D-galacturonan to give oligosaccharides with 4-deoxy-alpha-D-galact-4-enuronosyl groups at their non-reducing ends.</text>
        <dbReference type="EC" id="4.2.2.2"/>
    </reaction>
</comment>
<comment type="cofactor">
    <cofactor evidence="8">
        <name>Ca(2+)</name>
        <dbReference type="ChEBI" id="CHEBI:29108"/>
    </cofactor>
    <text evidence="8">Binds 1 Ca(2+) ion. Required for its activity.</text>
</comment>
<keyword evidence="12" id="KW-1185">Reference proteome</keyword>
<dbReference type="GO" id="GO:0046872">
    <property type="term" value="F:metal ion binding"/>
    <property type="evidence" value="ECO:0007669"/>
    <property type="project" value="UniProtKB-KW"/>
</dbReference>
<sequence length="296" mass="33003">MSKNKTEGRRGLGSGSGSGSVLMKSSCKATNPIDRCWRCRADWAENRQRLAGCAKGFGRKAYGGGKKSKIYVVTDSSDENLEDPKPGTLRWGVIQDDPLWIIFAEDMVITLQQELIVASWKTIDGRGAKVEIAHGAGITIQYVTNVLIHGIHIHDIVVGSGGTIRDSLKHLGLRTQSDGDAITVAFNHFGKKLTQRLPRARFGFVHIVNNDYTEWEMYAVTKRDYAAEWQWKSWNWTSEGDLFENGAYFVASGTDRSIDLTRNFSRFDVFRAKPGTFVTRLTRYAGALDCKVGEPC</sequence>
<dbReference type="InterPro" id="IPR011050">
    <property type="entry name" value="Pectin_lyase_fold/virulence"/>
</dbReference>
<dbReference type="Gramene" id="ONK80856">
    <property type="protein sequence ID" value="ONK80856"/>
    <property type="gene ID" value="A4U43_C01F22530"/>
</dbReference>
<dbReference type="UniPathway" id="UPA00545">
    <property type="reaction ID" value="UER00824"/>
</dbReference>
<feature type="compositionally biased region" description="Basic and acidic residues" evidence="9">
    <location>
        <begin position="1"/>
        <end position="10"/>
    </location>
</feature>
<evidence type="ECO:0000256" key="9">
    <source>
        <dbReference type="SAM" id="MobiDB-lite"/>
    </source>
</evidence>
<evidence type="ECO:0000313" key="12">
    <source>
        <dbReference type="Proteomes" id="UP000243459"/>
    </source>
</evidence>
<evidence type="ECO:0000256" key="1">
    <source>
        <dbReference type="ARBA" id="ARBA00000695"/>
    </source>
</evidence>
<evidence type="ECO:0000259" key="10">
    <source>
        <dbReference type="SMART" id="SM00656"/>
    </source>
</evidence>
<feature type="domain" description="Pectate lyase" evidence="10">
    <location>
        <begin position="106"/>
        <end position="249"/>
    </location>
</feature>
<evidence type="ECO:0000256" key="6">
    <source>
        <dbReference type="ARBA" id="ARBA00022837"/>
    </source>
</evidence>
<dbReference type="PRINTS" id="PR00807">
    <property type="entry name" value="AMBALLERGEN"/>
</dbReference>
<dbReference type="GO" id="GO:0030570">
    <property type="term" value="F:pectate lyase activity"/>
    <property type="evidence" value="ECO:0007669"/>
    <property type="project" value="UniProtKB-EC"/>
</dbReference>
<evidence type="ECO:0000256" key="5">
    <source>
        <dbReference type="ARBA" id="ARBA00022729"/>
    </source>
</evidence>
<evidence type="ECO:0000313" key="11">
    <source>
        <dbReference type="EMBL" id="ONK80856.1"/>
    </source>
</evidence>
<dbReference type="EMBL" id="CM007381">
    <property type="protein sequence ID" value="ONK80856.1"/>
    <property type="molecule type" value="Genomic_DNA"/>
</dbReference>
<dbReference type="InterPro" id="IPR045032">
    <property type="entry name" value="PEL"/>
</dbReference>
<keyword evidence="7 8" id="KW-0456">Lyase</keyword>
<comment type="similarity">
    <text evidence="8">Belongs to the polysaccharide lyase 1 family.</text>
</comment>
<comment type="pathway">
    <text evidence="2 8">Glycan metabolism; pectin degradation; 2-dehydro-3-deoxy-D-gluconate from pectin: step 2/5.</text>
</comment>
<dbReference type="SMART" id="SM00656">
    <property type="entry name" value="Amb_all"/>
    <property type="match status" value="1"/>
</dbReference>
<dbReference type="Gene3D" id="2.160.20.10">
    <property type="entry name" value="Single-stranded right-handed beta-helix, Pectin lyase-like"/>
    <property type="match status" value="1"/>
</dbReference>
<dbReference type="Proteomes" id="UP000243459">
    <property type="component" value="Chromosome 1"/>
</dbReference>
<evidence type="ECO:0000256" key="8">
    <source>
        <dbReference type="RuleBase" id="RU361123"/>
    </source>
</evidence>
<organism evidence="11 12">
    <name type="scientific">Asparagus officinalis</name>
    <name type="common">Garden asparagus</name>
    <dbReference type="NCBI Taxonomy" id="4686"/>
    <lineage>
        <taxon>Eukaryota</taxon>
        <taxon>Viridiplantae</taxon>
        <taxon>Streptophyta</taxon>
        <taxon>Embryophyta</taxon>
        <taxon>Tracheophyta</taxon>
        <taxon>Spermatophyta</taxon>
        <taxon>Magnoliopsida</taxon>
        <taxon>Liliopsida</taxon>
        <taxon>Asparagales</taxon>
        <taxon>Asparagaceae</taxon>
        <taxon>Asparagoideae</taxon>
        <taxon>Asparagus</taxon>
    </lineage>
</organism>
<protein>
    <recommendedName>
        <fullName evidence="3 8">Pectate lyase</fullName>
        <ecNumber evidence="3 8">4.2.2.2</ecNumber>
    </recommendedName>
</protein>
<evidence type="ECO:0000256" key="2">
    <source>
        <dbReference type="ARBA" id="ARBA00005220"/>
    </source>
</evidence>
<dbReference type="EC" id="4.2.2.2" evidence="3 8"/>
<dbReference type="PANTHER" id="PTHR31683:SF184">
    <property type="entry name" value="PECTATE LYASE"/>
    <property type="match status" value="1"/>
</dbReference>
<dbReference type="OMA" id="IYERHPE"/>
<dbReference type="SUPFAM" id="SSF51126">
    <property type="entry name" value="Pectin lyase-like"/>
    <property type="match status" value="1"/>
</dbReference>
<reference evidence="12" key="1">
    <citation type="journal article" date="2017" name="Nat. Commun.">
        <title>The asparagus genome sheds light on the origin and evolution of a young Y chromosome.</title>
        <authorList>
            <person name="Harkess A."/>
            <person name="Zhou J."/>
            <person name="Xu C."/>
            <person name="Bowers J.E."/>
            <person name="Van der Hulst R."/>
            <person name="Ayyampalayam S."/>
            <person name="Mercati F."/>
            <person name="Riccardi P."/>
            <person name="McKain M.R."/>
            <person name="Kakrana A."/>
            <person name="Tang H."/>
            <person name="Ray J."/>
            <person name="Groenendijk J."/>
            <person name="Arikit S."/>
            <person name="Mathioni S.M."/>
            <person name="Nakano M."/>
            <person name="Shan H."/>
            <person name="Telgmann-Rauber A."/>
            <person name="Kanno A."/>
            <person name="Yue Z."/>
            <person name="Chen H."/>
            <person name="Li W."/>
            <person name="Chen Y."/>
            <person name="Xu X."/>
            <person name="Zhang Y."/>
            <person name="Luo S."/>
            <person name="Chen H."/>
            <person name="Gao J."/>
            <person name="Mao Z."/>
            <person name="Pires J.C."/>
            <person name="Luo M."/>
            <person name="Kudrna D."/>
            <person name="Wing R.A."/>
            <person name="Meyers B.C."/>
            <person name="Yi K."/>
            <person name="Kong H."/>
            <person name="Lavrijsen P."/>
            <person name="Sunseri F."/>
            <person name="Falavigna A."/>
            <person name="Ye Y."/>
            <person name="Leebens-Mack J.H."/>
            <person name="Chen G."/>
        </authorList>
    </citation>
    <scope>NUCLEOTIDE SEQUENCE [LARGE SCALE GENOMIC DNA]</scope>
    <source>
        <strain evidence="12">cv. DH0086</strain>
    </source>
</reference>
<dbReference type="PANTHER" id="PTHR31683">
    <property type="entry name" value="PECTATE LYASE 18-RELATED"/>
    <property type="match status" value="1"/>
</dbReference>
<evidence type="ECO:0000256" key="3">
    <source>
        <dbReference type="ARBA" id="ARBA00012272"/>
    </source>
</evidence>
<feature type="region of interest" description="Disordered" evidence="9">
    <location>
        <begin position="1"/>
        <end position="23"/>
    </location>
</feature>
<evidence type="ECO:0000256" key="4">
    <source>
        <dbReference type="ARBA" id="ARBA00022723"/>
    </source>
</evidence>
<evidence type="ECO:0000256" key="7">
    <source>
        <dbReference type="ARBA" id="ARBA00023239"/>
    </source>
</evidence>
<keyword evidence="5" id="KW-0732">Signal</keyword>
<dbReference type="InterPro" id="IPR002022">
    <property type="entry name" value="Pec_lyase"/>
</dbReference>
<accession>A0A5P1FRB6</accession>
<gene>
    <name evidence="11" type="ORF">A4U43_C01F22530</name>
</gene>
<keyword evidence="4 8" id="KW-0479">Metal-binding</keyword>
<proteinExistence type="inferred from homology"/>
<dbReference type="InterPro" id="IPR018082">
    <property type="entry name" value="AmbAllergen"/>
</dbReference>
<name>A0A5P1FRB6_ASPOF</name>
<dbReference type="GO" id="GO:0045490">
    <property type="term" value="P:pectin catabolic process"/>
    <property type="evidence" value="ECO:0007669"/>
    <property type="project" value="UniProtKB-UniPathway"/>
</dbReference>
<dbReference type="AlphaFoldDB" id="A0A5P1FRB6"/>